<evidence type="ECO:0000259" key="6">
    <source>
        <dbReference type="Pfam" id="PF13860"/>
    </source>
</evidence>
<evidence type="ECO:0000256" key="1">
    <source>
        <dbReference type="ARBA" id="ARBA00010577"/>
    </source>
</evidence>
<dbReference type="InterPro" id="IPR025965">
    <property type="entry name" value="FlgD/Vpr_Ig-like"/>
</dbReference>
<dbReference type="OrthoDB" id="9785233at2"/>
<dbReference type="NCBIfam" id="NF009453">
    <property type="entry name" value="PRK12813.1"/>
    <property type="match status" value="1"/>
</dbReference>
<feature type="domain" description="FlgD/Vpr Ig-like" evidence="6">
    <location>
        <begin position="111"/>
        <end position="177"/>
    </location>
</feature>
<dbReference type="RefSeq" id="WP_138662061.1">
    <property type="nucleotide sequence ID" value="NZ_VANS01000002.1"/>
</dbReference>
<dbReference type="AlphaFoldDB" id="A0A5S3PEN8"/>
<dbReference type="InterPro" id="IPR005648">
    <property type="entry name" value="FlgD"/>
</dbReference>
<evidence type="ECO:0000313" key="7">
    <source>
        <dbReference type="EMBL" id="TMM52520.1"/>
    </source>
</evidence>
<evidence type="ECO:0000256" key="3">
    <source>
        <dbReference type="ARBA" id="ARBA00022795"/>
    </source>
</evidence>
<evidence type="ECO:0000256" key="2">
    <source>
        <dbReference type="ARBA" id="ARBA00016013"/>
    </source>
</evidence>
<dbReference type="Pfam" id="PF13860">
    <property type="entry name" value="FlgD_ig"/>
    <property type="match status" value="1"/>
</dbReference>
<comment type="function">
    <text evidence="4 5">Required for flagellar hook formation. May act as a scaffolding protein.</text>
</comment>
<evidence type="ECO:0000256" key="4">
    <source>
        <dbReference type="ARBA" id="ARBA00024746"/>
    </source>
</evidence>
<dbReference type="Pfam" id="PF03963">
    <property type="entry name" value="FlgD"/>
    <property type="match status" value="1"/>
</dbReference>
<name>A0A5S3PEN8_9RHOB</name>
<comment type="similarity">
    <text evidence="1 5">Belongs to the FlgD family.</text>
</comment>
<sequence>MDISPLSAYSATLAPTLPAAGTKDQQAEAVLSSDFETFLQMLTAQAKYQDPLEPIDSSEYAAQLAQFSMVEQQVLSNDLLTALTAQLGAGNMAQMASWIGMEARTSAPVQFDGAPITVLPEPSRTADAAFLVVRDAAGADVHRQQIAVSSEPVDWTGLRGDGTPIPSGRYSFAVESHANGDVIATTAADTYATVTEARKTDGDTLLILAGGSPVRASEISALRGAGY</sequence>
<proteinExistence type="inferred from homology"/>
<dbReference type="EMBL" id="VANS01000002">
    <property type="protein sequence ID" value="TMM52520.1"/>
    <property type="molecule type" value="Genomic_DNA"/>
</dbReference>
<keyword evidence="7" id="KW-0966">Cell projection</keyword>
<keyword evidence="7" id="KW-0282">Flagellum</keyword>
<organism evidence="7 8">
    <name type="scientific">Sulfitobacter sabulilitoris</name>
    <dbReference type="NCBI Taxonomy" id="2562655"/>
    <lineage>
        <taxon>Bacteria</taxon>
        <taxon>Pseudomonadati</taxon>
        <taxon>Pseudomonadota</taxon>
        <taxon>Alphaproteobacteria</taxon>
        <taxon>Rhodobacterales</taxon>
        <taxon>Roseobacteraceae</taxon>
        <taxon>Sulfitobacter</taxon>
    </lineage>
</organism>
<evidence type="ECO:0000256" key="5">
    <source>
        <dbReference type="RuleBase" id="RU362076"/>
    </source>
</evidence>
<comment type="caution">
    <text evidence="7">The sequence shown here is derived from an EMBL/GenBank/DDBJ whole genome shotgun (WGS) entry which is preliminary data.</text>
</comment>
<gene>
    <name evidence="7" type="ORF">FDT80_09580</name>
</gene>
<keyword evidence="7" id="KW-0969">Cilium</keyword>
<reference evidence="7 8" key="1">
    <citation type="submission" date="2019-05" db="EMBL/GenBank/DDBJ databases">
        <title>Sulfitobacter sabulilitoris sp. nov., isolated from a marine sand.</title>
        <authorList>
            <person name="Yoon J.-H."/>
        </authorList>
    </citation>
    <scope>NUCLEOTIDE SEQUENCE [LARGE SCALE GENOMIC DNA]</scope>
    <source>
        <strain evidence="7 8">HSMS-29</strain>
    </source>
</reference>
<evidence type="ECO:0000313" key="8">
    <source>
        <dbReference type="Proteomes" id="UP000309550"/>
    </source>
</evidence>
<keyword evidence="3 5" id="KW-1005">Bacterial flagellum biogenesis</keyword>
<dbReference type="GO" id="GO:0044781">
    <property type="term" value="P:bacterial-type flagellum organization"/>
    <property type="evidence" value="ECO:0007669"/>
    <property type="project" value="UniProtKB-UniRule"/>
</dbReference>
<accession>A0A5S3PEN8</accession>
<keyword evidence="8" id="KW-1185">Reference proteome</keyword>
<protein>
    <recommendedName>
        <fullName evidence="2 5">Basal-body rod modification protein FlgD</fullName>
    </recommendedName>
</protein>
<dbReference type="Proteomes" id="UP000309550">
    <property type="component" value="Unassembled WGS sequence"/>
</dbReference>